<dbReference type="PANTHER" id="PTHR43364">
    <property type="entry name" value="NADH-SPECIFIC METHYLGLYOXAL REDUCTASE-RELATED"/>
    <property type="match status" value="1"/>
</dbReference>
<evidence type="ECO:0000313" key="2">
    <source>
        <dbReference type="EMBL" id="PWJ28902.1"/>
    </source>
</evidence>
<dbReference type="InterPro" id="IPR050523">
    <property type="entry name" value="AKR_Detox_Biosynth"/>
</dbReference>
<dbReference type="OrthoDB" id="9773828at2"/>
<evidence type="ECO:0000313" key="3">
    <source>
        <dbReference type="Proteomes" id="UP000245845"/>
    </source>
</evidence>
<protein>
    <submittedName>
        <fullName evidence="2">Putative oxidoreductase</fullName>
    </submittedName>
</protein>
<gene>
    <name evidence="2" type="ORF">A8806_10750</name>
</gene>
<dbReference type="AlphaFoldDB" id="A0A2Y9BDP2"/>
<dbReference type="InterPro" id="IPR023210">
    <property type="entry name" value="NADP_OxRdtase_dom"/>
</dbReference>
<dbReference type="InterPro" id="IPR036812">
    <property type="entry name" value="NAD(P)_OxRdtase_dom_sf"/>
</dbReference>
<sequence length="320" mass="36028">MKYVTVKGSDRQFSQISLGTMRIVRKEIDENGNKVYVGKNVEEVENLIKCALDLGINLIDTADIYGHGLAEELIGEVIKKNPAIREKMILQTKCAVVSTDEEKNYNVSKEYILASVNASLKRLNTDYLDVLLLHKPDPLYDPAEIGKAFEQLYGEGKVHNFGVSNFTSLQAAVIQKHCKRPIAFNQLQFSIVHSLMIDSEVNVNTRSEYAVNYDMGLLDYCRLNDIRIEAYSVVQGDKGIFIDNPGYEKLNQVMDDLCIKYHTNKNALAVAWLLKHPAGIIPTIGTTNPEHLKDSLDALNFTLTRQDWFDLYLASGKPLP</sequence>
<evidence type="ECO:0000259" key="1">
    <source>
        <dbReference type="Pfam" id="PF00248"/>
    </source>
</evidence>
<dbReference type="Proteomes" id="UP000245845">
    <property type="component" value="Unassembled WGS sequence"/>
</dbReference>
<dbReference type="EMBL" id="QGDL01000007">
    <property type="protein sequence ID" value="PWJ28902.1"/>
    <property type="molecule type" value="Genomic_DNA"/>
</dbReference>
<proteinExistence type="predicted"/>
<dbReference type="SUPFAM" id="SSF51430">
    <property type="entry name" value="NAD(P)-linked oxidoreductase"/>
    <property type="match status" value="1"/>
</dbReference>
<name>A0A2Y9BDP2_9FIRM</name>
<reference evidence="2 3" key="1">
    <citation type="submission" date="2018-05" db="EMBL/GenBank/DDBJ databases">
        <title>The Hungate 1000. A catalogue of reference genomes from the rumen microbiome.</title>
        <authorList>
            <person name="Kelly W."/>
        </authorList>
    </citation>
    <scope>NUCLEOTIDE SEQUENCE [LARGE SCALE GENOMIC DNA]</scope>
    <source>
        <strain evidence="2 3">NLAE-zl-C242</strain>
    </source>
</reference>
<comment type="caution">
    <text evidence="2">The sequence shown here is derived from an EMBL/GenBank/DDBJ whole genome shotgun (WGS) entry which is preliminary data.</text>
</comment>
<dbReference type="Pfam" id="PF00248">
    <property type="entry name" value="Aldo_ket_red"/>
    <property type="match status" value="1"/>
</dbReference>
<dbReference type="GO" id="GO:0005829">
    <property type="term" value="C:cytosol"/>
    <property type="evidence" value="ECO:0007669"/>
    <property type="project" value="TreeGrafter"/>
</dbReference>
<feature type="domain" description="NADP-dependent oxidoreductase" evidence="1">
    <location>
        <begin position="16"/>
        <end position="308"/>
    </location>
</feature>
<accession>A0A2Y9BDP2</accession>
<keyword evidence="3" id="KW-1185">Reference proteome</keyword>
<organism evidence="2 3">
    <name type="scientific">Faecalicatena orotica</name>
    <dbReference type="NCBI Taxonomy" id="1544"/>
    <lineage>
        <taxon>Bacteria</taxon>
        <taxon>Bacillati</taxon>
        <taxon>Bacillota</taxon>
        <taxon>Clostridia</taxon>
        <taxon>Lachnospirales</taxon>
        <taxon>Lachnospiraceae</taxon>
        <taxon>Faecalicatena</taxon>
    </lineage>
</organism>
<dbReference type="PANTHER" id="PTHR43364:SF1">
    <property type="entry name" value="OXIDOREDUCTASE YDHF"/>
    <property type="match status" value="1"/>
</dbReference>
<dbReference type="Gene3D" id="3.20.20.100">
    <property type="entry name" value="NADP-dependent oxidoreductase domain"/>
    <property type="match status" value="1"/>
</dbReference>
<dbReference type="RefSeq" id="WP_109731449.1">
    <property type="nucleotide sequence ID" value="NZ_BAAACK010000011.1"/>
</dbReference>